<keyword evidence="5" id="KW-1185">Reference proteome</keyword>
<dbReference type="InterPro" id="IPR031107">
    <property type="entry name" value="Small_HSP"/>
</dbReference>
<protein>
    <submittedName>
        <fullName evidence="4">18 kDa antigen (HSP 16.7)</fullName>
    </submittedName>
</protein>
<dbReference type="InterPro" id="IPR002068">
    <property type="entry name" value="A-crystallin/Hsp20_dom"/>
</dbReference>
<evidence type="ECO:0000256" key="1">
    <source>
        <dbReference type="PROSITE-ProRule" id="PRU00285"/>
    </source>
</evidence>
<evidence type="ECO:0000313" key="4">
    <source>
        <dbReference type="EMBL" id="BCJ26689.1"/>
    </source>
</evidence>
<proteinExistence type="inferred from homology"/>
<dbReference type="KEGG" id="aser:Asera_07970"/>
<accession>A0A810KWG7</accession>
<dbReference type="Pfam" id="PF00011">
    <property type="entry name" value="HSP20"/>
    <property type="match status" value="1"/>
</dbReference>
<gene>
    <name evidence="4" type="ORF">Asera_07970</name>
</gene>
<dbReference type="AlphaFoldDB" id="A0A810KWG7"/>
<feature type="domain" description="SHSP" evidence="3">
    <location>
        <begin position="23"/>
        <end position="134"/>
    </location>
</feature>
<dbReference type="SUPFAM" id="SSF49764">
    <property type="entry name" value="HSP20-like chaperones"/>
    <property type="match status" value="1"/>
</dbReference>
<dbReference type="PROSITE" id="PS01031">
    <property type="entry name" value="SHSP"/>
    <property type="match status" value="1"/>
</dbReference>
<evidence type="ECO:0000256" key="2">
    <source>
        <dbReference type="RuleBase" id="RU003616"/>
    </source>
</evidence>
<sequence length="145" mass="16161">MSMVRFDPFREIEQFANGWANEPAWRSRWAAMDAFKSGDAYQVRLDLPGIDEDSLEVTAENNTLTVRARRDVDAPKGAEFVTRERPVGTFTRQMVLGDGLDVEKVSADYRNGVLTVTIPVAEHAKPRRIPIARAAGGDRKVIEAS</sequence>
<dbReference type="CDD" id="cd06464">
    <property type="entry name" value="ACD_sHsps-like"/>
    <property type="match status" value="1"/>
</dbReference>
<reference evidence="4" key="1">
    <citation type="submission" date="2020-08" db="EMBL/GenBank/DDBJ databases">
        <title>Whole genome shotgun sequence of Actinocatenispora sera NBRC 101916.</title>
        <authorList>
            <person name="Komaki H."/>
            <person name="Tamura T."/>
        </authorList>
    </citation>
    <scope>NUCLEOTIDE SEQUENCE</scope>
    <source>
        <strain evidence="4">NBRC 101916</strain>
    </source>
</reference>
<dbReference type="InterPro" id="IPR008978">
    <property type="entry name" value="HSP20-like_chaperone"/>
</dbReference>
<organism evidence="4 5">
    <name type="scientific">Actinocatenispora sera</name>
    <dbReference type="NCBI Taxonomy" id="390989"/>
    <lineage>
        <taxon>Bacteria</taxon>
        <taxon>Bacillati</taxon>
        <taxon>Actinomycetota</taxon>
        <taxon>Actinomycetes</taxon>
        <taxon>Micromonosporales</taxon>
        <taxon>Micromonosporaceae</taxon>
        <taxon>Actinocatenispora</taxon>
    </lineage>
</organism>
<dbReference type="EMBL" id="AP023354">
    <property type="protein sequence ID" value="BCJ26689.1"/>
    <property type="molecule type" value="Genomic_DNA"/>
</dbReference>
<dbReference type="OrthoDB" id="5242916at2"/>
<evidence type="ECO:0000313" key="5">
    <source>
        <dbReference type="Proteomes" id="UP000680750"/>
    </source>
</evidence>
<dbReference type="PANTHER" id="PTHR11527">
    <property type="entry name" value="HEAT-SHOCK PROTEIN 20 FAMILY MEMBER"/>
    <property type="match status" value="1"/>
</dbReference>
<dbReference type="RefSeq" id="WP_030448311.1">
    <property type="nucleotide sequence ID" value="NZ_AP023354.1"/>
</dbReference>
<name>A0A810KWG7_9ACTN</name>
<evidence type="ECO:0000259" key="3">
    <source>
        <dbReference type="PROSITE" id="PS01031"/>
    </source>
</evidence>
<dbReference type="Gene3D" id="2.60.40.790">
    <property type="match status" value="1"/>
</dbReference>
<dbReference type="Proteomes" id="UP000680750">
    <property type="component" value="Chromosome"/>
</dbReference>
<comment type="similarity">
    <text evidence="1 2">Belongs to the small heat shock protein (HSP20) family.</text>
</comment>